<dbReference type="Proteomes" id="UP000652761">
    <property type="component" value="Unassembled WGS sequence"/>
</dbReference>
<dbReference type="EMBL" id="NMUH01000179">
    <property type="protein sequence ID" value="MQL73771.1"/>
    <property type="molecule type" value="Genomic_DNA"/>
</dbReference>
<name>A0A843TRN3_COLES</name>
<protein>
    <submittedName>
        <fullName evidence="2">Uncharacterized protein</fullName>
    </submittedName>
</protein>
<reference evidence="2" key="1">
    <citation type="submission" date="2017-07" db="EMBL/GenBank/DDBJ databases">
        <title>Taro Niue Genome Assembly and Annotation.</title>
        <authorList>
            <person name="Atibalentja N."/>
            <person name="Keating K."/>
            <person name="Fields C.J."/>
        </authorList>
    </citation>
    <scope>NUCLEOTIDE SEQUENCE</scope>
    <source>
        <strain evidence="2">Niue_2</strain>
        <tissue evidence="2">Leaf</tissue>
    </source>
</reference>
<gene>
    <name evidence="2" type="ORF">Taro_006117</name>
</gene>
<feature type="compositionally biased region" description="Pro residues" evidence="1">
    <location>
        <begin position="7"/>
        <end position="22"/>
    </location>
</feature>
<evidence type="ECO:0000313" key="2">
    <source>
        <dbReference type="EMBL" id="MQL73771.1"/>
    </source>
</evidence>
<organism evidence="2 3">
    <name type="scientific">Colocasia esculenta</name>
    <name type="common">Wild taro</name>
    <name type="synonym">Arum esculentum</name>
    <dbReference type="NCBI Taxonomy" id="4460"/>
    <lineage>
        <taxon>Eukaryota</taxon>
        <taxon>Viridiplantae</taxon>
        <taxon>Streptophyta</taxon>
        <taxon>Embryophyta</taxon>
        <taxon>Tracheophyta</taxon>
        <taxon>Spermatophyta</taxon>
        <taxon>Magnoliopsida</taxon>
        <taxon>Liliopsida</taxon>
        <taxon>Araceae</taxon>
        <taxon>Aroideae</taxon>
        <taxon>Colocasieae</taxon>
        <taxon>Colocasia</taxon>
    </lineage>
</organism>
<comment type="caution">
    <text evidence="2">The sequence shown here is derived from an EMBL/GenBank/DDBJ whole genome shotgun (WGS) entry which is preliminary data.</text>
</comment>
<feature type="compositionally biased region" description="Basic and acidic residues" evidence="1">
    <location>
        <begin position="74"/>
        <end position="88"/>
    </location>
</feature>
<proteinExistence type="predicted"/>
<feature type="compositionally biased region" description="Low complexity" evidence="1">
    <location>
        <begin position="89"/>
        <end position="104"/>
    </location>
</feature>
<dbReference type="AlphaFoldDB" id="A0A843TRN3"/>
<feature type="compositionally biased region" description="Basic and acidic residues" evidence="1">
    <location>
        <begin position="39"/>
        <end position="56"/>
    </location>
</feature>
<evidence type="ECO:0000313" key="3">
    <source>
        <dbReference type="Proteomes" id="UP000652761"/>
    </source>
</evidence>
<sequence>MWSVKRPPSPAAAPPPVTPPPSRLTRRRGQARSAAAGIRRIDKSKPSCREAYREPPSRPIRLIQLRPFEGLWSSDDRNGGGRRTEDPSARNATAPTTPSSSSNRIYLRSLKKARIKNMSDGALS</sequence>
<keyword evidence="3" id="KW-1185">Reference proteome</keyword>
<evidence type="ECO:0000256" key="1">
    <source>
        <dbReference type="SAM" id="MobiDB-lite"/>
    </source>
</evidence>
<accession>A0A843TRN3</accession>
<feature type="region of interest" description="Disordered" evidence="1">
    <location>
        <begin position="1"/>
        <end position="110"/>
    </location>
</feature>